<comment type="caution">
    <text evidence="2">The sequence shown here is derived from an EMBL/GenBank/DDBJ whole genome shotgun (WGS) entry which is preliminary data.</text>
</comment>
<dbReference type="InterPro" id="IPR029044">
    <property type="entry name" value="Nucleotide-diphossugar_trans"/>
</dbReference>
<dbReference type="Proteomes" id="UP000295499">
    <property type="component" value="Unassembled WGS sequence"/>
</dbReference>
<evidence type="ECO:0000313" key="2">
    <source>
        <dbReference type="EMBL" id="TDO21969.1"/>
    </source>
</evidence>
<dbReference type="InterPro" id="IPR001173">
    <property type="entry name" value="Glyco_trans_2-like"/>
</dbReference>
<feature type="domain" description="Glycosyltransferase 2-like" evidence="1">
    <location>
        <begin position="8"/>
        <end position="111"/>
    </location>
</feature>
<dbReference type="GO" id="GO:0016740">
    <property type="term" value="F:transferase activity"/>
    <property type="evidence" value="ECO:0007669"/>
    <property type="project" value="UniProtKB-KW"/>
</dbReference>
<dbReference type="RefSeq" id="WP_133556898.1">
    <property type="nucleotide sequence ID" value="NZ_SNWM01000003.1"/>
</dbReference>
<dbReference type="AlphaFoldDB" id="A0A4R6IIZ5"/>
<reference evidence="2 3" key="1">
    <citation type="submission" date="2019-03" db="EMBL/GenBank/DDBJ databases">
        <title>Genomic Encyclopedia of Archaeal and Bacterial Type Strains, Phase II (KMG-II): from individual species to whole genera.</title>
        <authorList>
            <person name="Goeker M."/>
        </authorList>
    </citation>
    <scope>NUCLEOTIDE SEQUENCE [LARGE SCALE GENOMIC DNA]</scope>
    <source>
        <strain evidence="2 3">DSM 19034</strain>
    </source>
</reference>
<evidence type="ECO:0000313" key="3">
    <source>
        <dbReference type="Proteomes" id="UP000295499"/>
    </source>
</evidence>
<dbReference type="Gene3D" id="3.90.550.10">
    <property type="entry name" value="Spore Coat Polysaccharide Biosynthesis Protein SpsA, Chain A"/>
    <property type="match status" value="1"/>
</dbReference>
<keyword evidence="3" id="KW-1185">Reference proteome</keyword>
<dbReference type="EMBL" id="SNWM01000003">
    <property type="protein sequence ID" value="TDO21969.1"/>
    <property type="molecule type" value="Genomic_DNA"/>
</dbReference>
<gene>
    <name evidence="2" type="ORF">CLV32_3078</name>
</gene>
<accession>A0A4R6IIZ5</accession>
<sequence length="301" mass="35888">MEHNILLSICIPTYNRADILDSTLKRLFDNPEFMSDCVEVVVSDNGSTDHTREVVSKYPLVRYYCNTENIRDLNFSKVLSFGRGKYIKLFNDTLNFNAGVLTKILRCIETNSSEEKNIFFYDKMFLNKTGVKEVDSAEAFINEVSFYSTWIANFGCWRSEFRNIPDKDRYVHLQLAQVDWSYRIVKNGQSTMIFFGEYYDITTVENKGGYNVFDVFVRKYLFIIHKQNLSLFSYEREKFRLCYHFVYPWIIKLYITDINTFSFSIEGAFKTIFAKYWYEPYFYLFFGKYLIHKIIKRKSIS</sequence>
<dbReference type="SUPFAM" id="SSF53448">
    <property type="entry name" value="Nucleotide-diphospho-sugar transferases"/>
    <property type="match status" value="1"/>
</dbReference>
<dbReference type="OrthoDB" id="1334872at2"/>
<organism evidence="2 3">
    <name type="scientific">Pedobacter duraquae</name>
    <dbReference type="NCBI Taxonomy" id="425511"/>
    <lineage>
        <taxon>Bacteria</taxon>
        <taxon>Pseudomonadati</taxon>
        <taxon>Bacteroidota</taxon>
        <taxon>Sphingobacteriia</taxon>
        <taxon>Sphingobacteriales</taxon>
        <taxon>Sphingobacteriaceae</taxon>
        <taxon>Pedobacter</taxon>
    </lineage>
</organism>
<keyword evidence="2" id="KW-0808">Transferase</keyword>
<protein>
    <submittedName>
        <fullName evidence="2">GT2 family glycosyltransferase</fullName>
    </submittedName>
</protein>
<name>A0A4R6IIZ5_9SPHI</name>
<proteinExistence type="predicted"/>
<evidence type="ECO:0000259" key="1">
    <source>
        <dbReference type="Pfam" id="PF00535"/>
    </source>
</evidence>
<dbReference type="Pfam" id="PF00535">
    <property type="entry name" value="Glycos_transf_2"/>
    <property type="match status" value="1"/>
</dbReference>